<dbReference type="PANTHER" id="PTHR45772:SF7">
    <property type="entry name" value="AMINO ACID ABC TRANSPORTER ATP-BINDING PROTEIN"/>
    <property type="match status" value="1"/>
</dbReference>
<accession>A0A974XIB4</accession>
<keyword evidence="1" id="KW-0813">Transport</keyword>
<dbReference type="AlphaFoldDB" id="A0A974XIB4"/>
<dbReference type="GO" id="GO:0016887">
    <property type="term" value="F:ATP hydrolysis activity"/>
    <property type="evidence" value="ECO:0007669"/>
    <property type="project" value="InterPro"/>
</dbReference>
<dbReference type="GO" id="GO:0015192">
    <property type="term" value="F:L-phenylalanine transmembrane transporter activity"/>
    <property type="evidence" value="ECO:0007669"/>
    <property type="project" value="TreeGrafter"/>
</dbReference>
<dbReference type="Gene3D" id="3.40.50.300">
    <property type="entry name" value="P-loop containing nucleotide triphosphate hydrolases"/>
    <property type="match status" value="1"/>
</dbReference>
<evidence type="ECO:0000313" key="6">
    <source>
        <dbReference type="Proteomes" id="UP000663499"/>
    </source>
</evidence>
<dbReference type="Pfam" id="PF00005">
    <property type="entry name" value="ABC_tran"/>
    <property type="match status" value="1"/>
</dbReference>
<dbReference type="GO" id="GO:1903805">
    <property type="term" value="P:L-valine import across plasma membrane"/>
    <property type="evidence" value="ECO:0007669"/>
    <property type="project" value="TreeGrafter"/>
</dbReference>
<feature type="domain" description="ABC transporter" evidence="4">
    <location>
        <begin position="4"/>
        <end position="252"/>
    </location>
</feature>
<dbReference type="EMBL" id="CP071444">
    <property type="protein sequence ID" value="QSX09215.1"/>
    <property type="molecule type" value="Genomic_DNA"/>
</dbReference>
<evidence type="ECO:0000259" key="4">
    <source>
        <dbReference type="PROSITE" id="PS50893"/>
    </source>
</evidence>
<gene>
    <name evidence="5" type="ORF">J0B03_03905</name>
</gene>
<evidence type="ECO:0000256" key="3">
    <source>
        <dbReference type="ARBA" id="ARBA00022840"/>
    </source>
</evidence>
<dbReference type="GO" id="GO:0015188">
    <property type="term" value="F:L-isoleucine transmembrane transporter activity"/>
    <property type="evidence" value="ECO:0007669"/>
    <property type="project" value="TreeGrafter"/>
</dbReference>
<reference evidence="5" key="1">
    <citation type="submission" date="2021-03" db="EMBL/GenBank/DDBJ databases">
        <title>Alkalibacter marinus sp. nov., isolated from tidal flat sediment.</title>
        <authorList>
            <person name="Namirimu T."/>
            <person name="Yang J.-A."/>
            <person name="Yang S.-H."/>
            <person name="Kim Y.-J."/>
            <person name="Kwon K.K."/>
        </authorList>
    </citation>
    <scope>NUCLEOTIDE SEQUENCE</scope>
    <source>
        <strain evidence="5">ES005</strain>
    </source>
</reference>
<keyword evidence="2" id="KW-0547">Nucleotide-binding</keyword>
<evidence type="ECO:0000256" key="2">
    <source>
        <dbReference type="ARBA" id="ARBA00022741"/>
    </source>
</evidence>
<dbReference type="Proteomes" id="UP000663499">
    <property type="component" value="Chromosome"/>
</dbReference>
<protein>
    <submittedName>
        <fullName evidence="5">ABC transporter ATP-binding protein</fullName>
    </submittedName>
</protein>
<evidence type="ECO:0000256" key="1">
    <source>
        <dbReference type="ARBA" id="ARBA00022448"/>
    </source>
</evidence>
<proteinExistence type="predicted"/>
<dbReference type="RefSeq" id="WP_207300554.1">
    <property type="nucleotide sequence ID" value="NZ_CP071444.1"/>
</dbReference>
<dbReference type="GO" id="GO:0042941">
    <property type="term" value="P:D-alanine transmembrane transport"/>
    <property type="evidence" value="ECO:0007669"/>
    <property type="project" value="TreeGrafter"/>
</dbReference>
<dbReference type="GO" id="GO:0005524">
    <property type="term" value="F:ATP binding"/>
    <property type="evidence" value="ECO:0007669"/>
    <property type="project" value="UniProtKB-KW"/>
</dbReference>
<dbReference type="Pfam" id="PF12399">
    <property type="entry name" value="BCA_ABC_TP_C"/>
    <property type="match status" value="1"/>
</dbReference>
<dbReference type="InterPro" id="IPR051120">
    <property type="entry name" value="ABC_AA/LPS_Transport"/>
</dbReference>
<dbReference type="InterPro" id="IPR003439">
    <property type="entry name" value="ABC_transporter-like_ATP-bd"/>
</dbReference>
<dbReference type="GO" id="GO:1903806">
    <property type="term" value="P:L-isoleucine import across plasma membrane"/>
    <property type="evidence" value="ECO:0007669"/>
    <property type="project" value="TreeGrafter"/>
</dbReference>
<keyword evidence="6" id="KW-1185">Reference proteome</keyword>
<organism evidence="5 6">
    <name type="scientific">Alkalibacter rhizosphaerae</name>
    <dbReference type="NCBI Taxonomy" id="2815577"/>
    <lineage>
        <taxon>Bacteria</taxon>
        <taxon>Bacillati</taxon>
        <taxon>Bacillota</taxon>
        <taxon>Clostridia</taxon>
        <taxon>Eubacteriales</taxon>
        <taxon>Eubacteriaceae</taxon>
        <taxon>Alkalibacter</taxon>
    </lineage>
</organism>
<evidence type="ECO:0000313" key="5">
    <source>
        <dbReference type="EMBL" id="QSX09215.1"/>
    </source>
</evidence>
<dbReference type="KEGG" id="alka:J0B03_03905"/>
<dbReference type="FunFam" id="3.40.50.300:FF:000421">
    <property type="entry name" value="Branched-chain amino acid ABC transporter ATP-binding protein"/>
    <property type="match status" value="1"/>
</dbReference>
<dbReference type="InterPro" id="IPR003593">
    <property type="entry name" value="AAA+_ATPase"/>
</dbReference>
<dbReference type="GO" id="GO:0005304">
    <property type="term" value="F:L-valine transmembrane transporter activity"/>
    <property type="evidence" value="ECO:0007669"/>
    <property type="project" value="TreeGrafter"/>
</dbReference>
<dbReference type="InterPro" id="IPR032823">
    <property type="entry name" value="BCA_ABC_TP_C"/>
</dbReference>
<dbReference type="SUPFAM" id="SSF52540">
    <property type="entry name" value="P-loop containing nucleoside triphosphate hydrolases"/>
    <property type="match status" value="1"/>
</dbReference>
<dbReference type="GO" id="GO:0015808">
    <property type="term" value="P:L-alanine transport"/>
    <property type="evidence" value="ECO:0007669"/>
    <property type="project" value="TreeGrafter"/>
</dbReference>
<dbReference type="SMART" id="SM00382">
    <property type="entry name" value="AAA"/>
    <property type="match status" value="1"/>
</dbReference>
<sequence>MNVLEVNNISKRFGGVQAVKDVSLELEKGNIVSIIGPNGAGKTTVFNLISGIYWIDSGDVLLNGESIKTKEQHERTSAGIARTFQNIRLFKGLTVLENVMTAQDPFAKYNLVDTLFSLKKKKAEEKRSRQESLVHLEMVGLAKYKDERPENLSYGLQRKLEIARALATNPQVILLDEPAAGLNSGEVIDFIDLVHKINEELGLSVLLIDHRMPLVMELSKWIYVLNFGQLIADGTPADIQCNPEVMKAYIGEED</sequence>
<keyword evidence="3 5" id="KW-0067">ATP-binding</keyword>
<dbReference type="GO" id="GO:0005886">
    <property type="term" value="C:plasma membrane"/>
    <property type="evidence" value="ECO:0007669"/>
    <property type="project" value="TreeGrafter"/>
</dbReference>
<dbReference type="PROSITE" id="PS50893">
    <property type="entry name" value="ABC_TRANSPORTER_2"/>
    <property type="match status" value="1"/>
</dbReference>
<dbReference type="PANTHER" id="PTHR45772">
    <property type="entry name" value="CONSERVED COMPONENT OF ABC TRANSPORTER FOR NATURAL AMINO ACIDS-RELATED"/>
    <property type="match status" value="1"/>
</dbReference>
<name>A0A974XIB4_9FIRM</name>
<dbReference type="InterPro" id="IPR027417">
    <property type="entry name" value="P-loop_NTPase"/>
</dbReference>
<dbReference type="CDD" id="cd03219">
    <property type="entry name" value="ABC_Mj1267_LivG_branched"/>
    <property type="match status" value="1"/>
</dbReference>